<organism evidence="1 2">
    <name type="scientific">Sinomicrobium oceani</name>
    <dbReference type="NCBI Taxonomy" id="1150368"/>
    <lineage>
        <taxon>Bacteria</taxon>
        <taxon>Pseudomonadati</taxon>
        <taxon>Bacteroidota</taxon>
        <taxon>Flavobacteriia</taxon>
        <taxon>Flavobacteriales</taxon>
        <taxon>Flavobacteriaceae</taxon>
        <taxon>Sinomicrobium</taxon>
    </lineage>
</organism>
<sequence>MDPEKEAQFYSRLKEELNNTSTWPSSYLYKFIIPSDNAKIARIEEIFDNKGAVITTKESSNGKYTAVSIQLIMESADAVIGKYKEVGEIEGVISL</sequence>
<reference evidence="1 2" key="1">
    <citation type="submission" date="2016-11" db="EMBL/GenBank/DDBJ databases">
        <authorList>
            <person name="Jaros S."/>
            <person name="Januszkiewicz K."/>
            <person name="Wedrychowicz H."/>
        </authorList>
    </citation>
    <scope>NUCLEOTIDE SEQUENCE [LARGE SCALE GENOMIC DNA]</scope>
    <source>
        <strain evidence="1 2">CGMCC 1.12145</strain>
    </source>
</reference>
<dbReference type="InterPro" id="IPR027471">
    <property type="entry name" value="YbeD-like_sf"/>
</dbReference>
<evidence type="ECO:0008006" key="3">
    <source>
        <dbReference type="Google" id="ProtNLM"/>
    </source>
</evidence>
<dbReference type="OrthoDB" id="5616097at2"/>
<proteinExistence type="predicted"/>
<dbReference type="InterPro" id="IPR007454">
    <property type="entry name" value="UPF0250_YbeD-like"/>
</dbReference>
<dbReference type="SUPFAM" id="SSF117991">
    <property type="entry name" value="YbeD/HP0495-like"/>
    <property type="match status" value="1"/>
</dbReference>
<dbReference type="Pfam" id="PF04359">
    <property type="entry name" value="DUF493"/>
    <property type="match status" value="1"/>
</dbReference>
<evidence type="ECO:0000313" key="1">
    <source>
        <dbReference type="EMBL" id="SFW18586.1"/>
    </source>
</evidence>
<name>A0A1K1M5Y7_9FLAO</name>
<dbReference type="EMBL" id="FPJE01000002">
    <property type="protein sequence ID" value="SFW18586.1"/>
    <property type="molecule type" value="Genomic_DNA"/>
</dbReference>
<dbReference type="AlphaFoldDB" id="A0A1K1M5Y7"/>
<dbReference type="STRING" id="1150368.SAMN02927921_00411"/>
<accession>A0A1K1M5Y7</accession>
<dbReference type="Gene3D" id="3.30.70.260">
    <property type="match status" value="1"/>
</dbReference>
<protein>
    <recommendedName>
        <fullName evidence="3">DUF493 domain-containing protein</fullName>
    </recommendedName>
</protein>
<dbReference type="RefSeq" id="WP_072315711.1">
    <property type="nucleotide sequence ID" value="NZ_FPJE01000002.1"/>
</dbReference>
<gene>
    <name evidence="1" type="ORF">SAMN02927921_00411</name>
</gene>
<keyword evidence="2" id="KW-1185">Reference proteome</keyword>
<evidence type="ECO:0000313" key="2">
    <source>
        <dbReference type="Proteomes" id="UP000182248"/>
    </source>
</evidence>
<dbReference type="Proteomes" id="UP000182248">
    <property type="component" value="Unassembled WGS sequence"/>
</dbReference>